<dbReference type="SMART" id="SM00181">
    <property type="entry name" value="EGF"/>
    <property type="match status" value="3"/>
</dbReference>
<feature type="domain" description="EGF-like" evidence="5">
    <location>
        <begin position="310"/>
        <end position="346"/>
    </location>
</feature>
<dbReference type="PANTHER" id="PTHR15036:SF85">
    <property type="entry name" value="SP2353, ISOFORM A"/>
    <property type="match status" value="1"/>
</dbReference>
<dbReference type="CDD" id="cd00110">
    <property type="entry name" value="LamG"/>
    <property type="match status" value="3"/>
</dbReference>
<dbReference type="PROSITE" id="PS00022">
    <property type="entry name" value="EGF_1"/>
    <property type="match status" value="2"/>
</dbReference>
<keyword evidence="7" id="KW-1185">Reference proteome</keyword>
<dbReference type="InterPro" id="IPR036179">
    <property type="entry name" value="Ig-like_dom_sf"/>
</dbReference>
<feature type="disulfide bond" evidence="3">
    <location>
        <begin position="501"/>
        <end position="528"/>
    </location>
</feature>
<name>A0A1I7V906_LOALO</name>
<evidence type="ECO:0000256" key="3">
    <source>
        <dbReference type="PROSITE-ProRule" id="PRU00122"/>
    </source>
</evidence>
<dbReference type="PROSITE" id="PS50835">
    <property type="entry name" value="IG_LIKE"/>
    <property type="match status" value="1"/>
</dbReference>
<dbReference type="SUPFAM" id="SSF57184">
    <property type="entry name" value="Growth factor receptor domain"/>
    <property type="match status" value="1"/>
</dbReference>
<feature type="disulfide bond" evidence="2">
    <location>
        <begin position="277"/>
        <end position="294"/>
    </location>
</feature>
<dbReference type="STRING" id="7209.A0A1I7V906"/>
<dbReference type="WBParaSite" id="EN70_11190">
    <property type="protein sequence ID" value="EN70_11190"/>
    <property type="gene ID" value="EN70_11190"/>
</dbReference>
<dbReference type="InterPro" id="IPR001791">
    <property type="entry name" value="Laminin_G"/>
</dbReference>
<dbReference type="InterPro" id="IPR007110">
    <property type="entry name" value="Ig-like_dom"/>
</dbReference>
<dbReference type="Gene3D" id="2.10.25.10">
    <property type="entry name" value="Laminin"/>
    <property type="match status" value="1"/>
</dbReference>
<dbReference type="Gene3D" id="2.60.120.200">
    <property type="match status" value="3"/>
</dbReference>
<sequence>MQRIKESIPVIIGAVGDEIELRCPATGAPGVYGEVKWEKVNDELPYAYSIRQGILHLNDVKRTDEGVYRCIIRTDSGLATVTHVHLKVSDFVPLFGGNGYMELKPLTDEQWNDINMKISFKPKSPNGLLLYTERQNSNNPNETINYLSVGLKNGFVIYRYNVGAGSAKLMSTYPVVMNEWHKIEIINQPSQATLLVDEDDIIEQDNYYFNTSEGISNILNIAGTKDEATMKRSTFNQPFVGTITSLTISDERINFGENILTKSSNIEKDTACSLGLCQHNSICIPTNVHTGFICDCSNAKGYEGEFCERKILKCDHVTCGIGTCEYRSDGTQFCHCPNGRYGDRCQLLESDNIIESVQFNGETSYIVLPKSKTLRNFRLKMEIEPRSTNDQLLAYQASDYNPKRSNYLALAIRRGKFVYLYSSSDGNIEIESSDEVKINVPYQLDLKRFGNRAELRINGTKIPIRGKLSTFLPGTNLFIGGIPSGIMVNPRIGGAASFKGCISKIVLNGNDINLAEILKKSSHDVTICQPYKNGDNVDIHVPFIWTTLLPPKPTTKPITTSTFVQMKLMEKNNEIIDEIGTTDMMILQSNDTTKALSCIGDDCALQCTPDICGDHGDCEIINGTHIVCSCRDYYDGINCEIFKPIEHAAKFDGKAFIVFSIDDFPHLTSEHEENLSLRFKTSASSGLIFWQGQSFDVPLKGDDYMSIGLSDGHLVFSYELGGGASQLISTEVVNDDNEHQLQIWRKGRDGKMIIDDGAPITGSSFGIVAMLNVDSDIYIGGVPDLDSMTGGLHEKNFVGCIGDIAFNGVKMDLMANAIDGRNVKPCDQWMTKKKWLRNDEER</sequence>
<feature type="domain" description="Laminin G" evidence="4">
    <location>
        <begin position="646"/>
        <end position="826"/>
    </location>
</feature>
<dbReference type="SUPFAM" id="SSF49899">
    <property type="entry name" value="Concanavalin A-like lectins/glucanases"/>
    <property type="match status" value="3"/>
</dbReference>
<evidence type="ECO:0000313" key="7">
    <source>
        <dbReference type="Proteomes" id="UP000095285"/>
    </source>
</evidence>
<dbReference type="OrthoDB" id="10055367at2759"/>
<feature type="disulfide bond" evidence="2">
    <location>
        <begin position="314"/>
        <end position="324"/>
    </location>
</feature>
<dbReference type="SMART" id="SM00409">
    <property type="entry name" value="IG"/>
    <property type="match status" value="1"/>
</dbReference>
<proteinExistence type="predicted"/>
<gene>
    <name evidence="8" type="primary">LOAG_10457</name>
</gene>
<feature type="domain" description="Ig-like" evidence="6">
    <location>
        <begin position="16"/>
        <end position="82"/>
    </location>
</feature>
<reference evidence="7" key="1">
    <citation type="submission" date="2012-04" db="EMBL/GenBank/DDBJ databases">
        <title>The Genome Sequence of Loa loa.</title>
        <authorList>
            <consortium name="The Broad Institute Genome Sequencing Platform"/>
            <consortium name="Broad Institute Genome Sequencing Center for Infectious Disease"/>
            <person name="Nutman T.B."/>
            <person name="Fink D.L."/>
            <person name="Russ C."/>
            <person name="Young S."/>
            <person name="Zeng Q."/>
            <person name="Gargeya S."/>
            <person name="Alvarado L."/>
            <person name="Berlin A."/>
            <person name="Chapman S.B."/>
            <person name="Chen Z."/>
            <person name="Freedman E."/>
            <person name="Gellesch M."/>
            <person name="Goldberg J."/>
            <person name="Griggs A."/>
            <person name="Gujja S."/>
            <person name="Heilman E.R."/>
            <person name="Heiman D."/>
            <person name="Howarth C."/>
            <person name="Mehta T."/>
            <person name="Neiman D."/>
            <person name="Pearson M."/>
            <person name="Roberts A."/>
            <person name="Saif S."/>
            <person name="Shea T."/>
            <person name="Shenoy N."/>
            <person name="Sisk P."/>
            <person name="Stolte C."/>
            <person name="Sykes S."/>
            <person name="White J."/>
            <person name="Yandava C."/>
            <person name="Haas B."/>
            <person name="Henn M.R."/>
            <person name="Nusbaum C."/>
            <person name="Birren B."/>
        </authorList>
    </citation>
    <scope>NUCLEOTIDE SEQUENCE [LARGE SCALE GENOMIC DNA]</scope>
</reference>
<feature type="disulfide bond" evidence="2">
    <location>
        <begin position="336"/>
        <end position="345"/>
    </location>
</feature>
<dbReference type="PROSITE" id="PS50025">
    <property type="entry name" value="LAM_G_DOMAIN"/>
    <property type="match status" value="3"/>
</dbReference>
<dbReference type="InterPro" id="IPR009030">
    <property type="entry name" value="Growth_fac_rcpt_cys_sf"/>
</dbReference>
<dbReference type="eggNOG" id="KOG3509">
    <property type="taxonomic scope" value="Eukaryota"/>
</dbReference>
<evidence type="ECO:0000259" key="5">
    <source>
        <dbReference type="PROSITE" id="PS50026"/>
    </source>
</evidence>
<dbReference type="PANTHER" id="PTHR15036">
    <property type="entry name" value="PIKACHURIN-LIKE PROTEIN"/>
    <property type="match status" value="1"/>
</dbReference>
<dbReference type="SUPFAM" id="SSF48726">
    <property type="entry name" value="Immunoglobulin"/>
    <property type="match status" value="1"/>
</dbReference>
<dbReference type="InterPro" id="IPR013320">
    <property type="entry name" value="ConA-like_dom_sf"/>
</dbReference>
<evidence type="ECO:0000259" key="6">
    <source>
        <dbReference type="PROSITE" id="PS50835"/>
    </source>
</evidence>
<evidence type="ECO:0000256" key="2">
    <source>
        <dbReference type="PROSITE-ProRule" id="PRU00076"/>
    </source>
</evidence>
<dbReference type="Pfam" id="PF13927">
    <property type="entry name" value="Ig_3"/>
    <property type="match status" value="1"/>
</dbReference>
<dbReference type="InterPro" id="IPR003599">
    <property type="entry name" value="Ig_sub"/>
</dbReference>
<feature type="domain" description="EGF-like" evidence="5">
    <location>
        <begin position="268"/>
        <end position="308"/>
    </location>
</feature>
<dbReference type="Proteomes" id="UP000095285">
    <property type="component" value="Unassembled WGS sequence"/>
</dbReference>
<reference evidence="8" key="2">
    <citation type="submission" date="2016-11" db="UniProtKB">
        <authorList>
            <consortium name="WormBaseParasite"/>
        </authorList>
    </citation>
    <scope>IDENTIFICATION</scope>
</reference>
<evidence type="ECO:0000259" key="4">
    <source>
        <dbReference type="PROSITE" id="PS50025"/>
    </source>
</evidence>
<protein>
    <submittedName>
        <fullName evidence="8">Basement membrane proteoglycan</fullName>
    </submittedName>
</protein>
<evidence type="ECO:0000256" key="1">
    <source>
        <dbReference type="ARBA" id="ARBA00023157"/>
    </source>
</evidence>
<keyword evidence="2" id="KW-0245">EGF-like domain</keyword>
<accession>A0A1I7V906</accession>
<dbReference type="AlphaFoldDB" id="A0A1I7V906"/>
<organism evidence="7 8">
    <name type="scientific">Loa loa</name>
    <name type="common">Eye worm</name>
    <name type="synonym">Filaria loa</name>
    <dbReference type="NCBI Taxonomy" id="7209"/>
    <lineage>
        <taxon>Eukaryota</taxon>
        <taxon>Metazoa</taxon>
        <taxon>Ecdysozoa</taxon>
        <taxon>Nematoda</taxon>
        <taxon>Chromadorea</taxon>
        <taxon>Rhabditida</taxon>
        <taxon>Spirurina</taxon>
        <taxon>Spiruromorpha</taxon>
        <taxon>Filarioidea</taxon>
        <taxon>Onchocercidae</taxon>
        <taxon>Loa</taxon>
    </lineage>
</organism>
<dbReference type="InParanoid" id="A0A1I7V906"/>
<dbReference type="SMART" id="SM00408">
    <property type="entry name" value="IGc2"/>
    <property type="match status" value="1"/>
</dbReference>
<dbReference type="Gene3D" id="2.60.40.10">
    <property type="entry name" value="Immunoglobulins"/>
    <property type="match status" value="1"/>
</dbReference>
<feature type="domain" description="Laminin G" evidence="4">
    <location>
        <begin position="90"/>
        <end position="272"/>
    </location>
</feature>
<dbReference type="InterPro" id="IPR003598">
    <property type="entry name" value="Ig_sub2"/>
</dbReference>
<dbReference type="SMART" id="SM00282">
    <property type="entry name" value="LamG"/>
    <property type="match status" value="3"/>
</dbReference>
<dbReference type="InterPro" id="IPR013783">
    <property type="entry name" value="Ig-like_fold"/>
</dbReference>
<dbReference type="InterPro" id="IPR000742">
    <property type="entry name" value="EGF"/>
</dbReference>
<dbReference type="PROSITE" id="PS50026">
    <property type="entry name" value="EGF_3"/>
    <property type="match status" value="2"/>
</dbReference>
<dbReference type="InterPro" id="IPR050372">
    <property type="entry name" value="Neurexin-related_CASP"/>
</dbReference>
<evidence type="ECO:0000313" key="8">
    <source>
        <dbReference type="WBParaSite" id="EN70_11190"/>
    </source>
</evidence>
<dbReference type="Pfam" id="PF02210">
    <property type="entry name" value="Laminin_G_2"/>
    <property type="match status" value="3"/>
</dbReference>
<keyword evidence="1 2" id="KW-1015">Disulfide bond</keyword>
<feature type="domain" description="Laminin G" evidence="4">
    <location>
        <begin position="355"/>
        <end position="528"/>
    </location>
</feature>
<dbReference type="GO" id="GO:0016020">
    <property type="term" value="C:membrane"/>
    <property type="evidence" value="ECO:0007669"/>
    <property type="project" value="UniProtKB-SubCell"/>
</dbReference>
<comment type="caution">
    <text evidence="2">Lacks conserved residue(s) required for the propagation of feature annotation.</text>
</comment>